<accession>A0A0X3BMR5</accession>
<name>A0A0X3BMR5_9EURY</name>
<dbReference type="KEGG" id="mema:MMAB1_2154"/>
<dbReference type="AlphaFoldDB" id="A0A0X3BMR5"/>
<organism evidence="1 2">
    <name type="scientific">Methanoculleus bourgensis</name>
    <dbReference type="NCBI Taxonomy" id="83986"/>
    <lineage>
        <taxon>Archaea</taxon>
        <taxon>Methanobacteriati</taxon>
        <taxon>Methanobacteriota</taxon>
        <taxon>Stenosarchaea group</taxon>
        <taxon>Methanomicrobia</taxon>
        <taxon>Methanomicrobiales</taxon>
        <taxon>Methanomicrobiaceae</taxon>
        <taxon>Methanoculleus</taxon>
    </lineage>
</organism>
<protein>
    <submittedName>
        <fullName evidence="1">Uncharacterized protein</fullName>
    </submittedName>
</protein>
<sequence length="136" mass="15374">MTLTDPGTNSIPYVVKANTPHLSSYVPGDIYIIILCSPSDMYRTCTAKWSDVTCYPGHQANLPGYQAEAHFVRGSNRKFKIRSFHEPAYPPPGKFKELYMFVCLYTLQQFRVICTLHFAAKGHARVSGREYNLCGC</sequence>
<evidence type="ECO:0000313" key="2">
    <source>
        <dbReference type="Proteomes" id="UP000069850"/>
    </source>
</evidence>
<evidence type="ECO:0000313" key="1">
    <source>
        <dbReference type="EMBL" id="CVK33367.1"/>
    </source>
</evidence>
<reference evidence="1 2" key="1">
    <citation type="submission" date="2016-01" db="EMBL/GenBank/DDBJ databases">
        <authorList>
            <person name="Manzoor S."/>
        </authorList>
    </citation>
    <scope>NUCLEOTIDE SEQUENCE [LARGE SCALE GENOMIC DNA]</scope>
    <source>
        <strain evidence="1">Methanoculleus sp MAB1</strain>
    </source>
</reference>
<dbReference type="EMBL" id="LT158599">
    <property type="protein sequence ID" value="CVK33367.1"/>
    <property type="molecule type" value="Genomic_DNA"/>
</dbReference>
<gene>
    <name evidence="1" type="ORF">MMAB1_2154</name>
</gene>
<dbReference type="Proteomes" id="UP000069850">
    <property type="component" value="Chromosome 1"/>
</dbReference>
<proteinExistence type="predicted"/>